<evidence type="ECO:0000313" key="2">
    <source>
        <dbReference type="EMBL" id="ADI74145.1"/>
    </source>
</evidence>
<name>D7E7S2_METEZ</name>
<dbReference type="Proteomes" id="UP000000391">
    <property type="component" value="Chromosome"/>
</dbReference>
<proteinExistence type="predicted"/>
<dbReference type="STRING" id="644295.Metev_1281"/>
<evidence type="ECO:0000256" key="1">
    <source>
        <dbReference type="SAM" id="Coils"/>
    </source>
</evidence>
<evidence type="ECO:0000313" key="3">
    <source>
        <dbReference type="Proteomes" id="UP000000391"/>
    </source>
</evidence>
<gene>
    <name evidence="2" type="ordered locus">Metev_1281</name>
</gene>
<reference evidence="2 3" key="1">
    <citation type="submission" date="2010-06" db="EMBL/GenBank/DDBJ databases">
        <title>Complete sequence chromosome of Methanohalobium evestigatum Z-7303.</title>
        <authorList>
            <consortium name="US DOE Joint Genome Institute"/>
            <person name="Lucas S."/>
            <person name="Copeland A."/>
            <person name="Lapidus A."/>
            <person name="Cheng J.-F."/>
            <person name="Bruce D."/>
            <person name="Goodwin L."/>
            <person name="Pitluck S."/>
            <person name="Saunders E."/>
            <person name="Detter J.C."/>
            <person name="Han C."/>
            <person name="Tapia R."/>
            <person name="Land M."/>
            <person name="Hauser L."/>
            <person name="Kyrpides N."/>
            <person name="Mikhailova N."/>
            <person name="Sieprawska-Lupa M."/>
            <person name="Whitman W.B."/>
            <person name="Anderson I."/>
            <person name="Woyke T."/>
        </authorList>
    </citation>
    <scope>NUCLEOTIDE SEQUENCE [LARGE SCALE GENOMIC DNA]</scope>
    <source>
        <strain evidence="3">ATCC BAA-1072 / DSM 3721 / NBRC 107634 / OCM 161 / Z-7303</strain>
    </source>
</reference>
<sequence>MCCESQKHQRGYKPLKSALNCECGCNSGHSFRDYLTAKEKQEFLEEYKSQLKEELKAVDEHLQNLKG</sequence>
<dbReference type="KEGG" id="mev:Metev_1281"/>
<accession>D7E7S2</accession>
<dbReference type="HOGENOM" id="CLU_2802208_0_0_2"/>
<keyword evidence="3" id="KW-1185">Reference proteome</keyword>
<feature type="coiled-coil region" evidence="1">
    <location>
        <begin position="37"/>
        <end position="64"/>
    </location>
</feature>
<dbReference type="EMBL" id="CP002069">
    <property type="protein sequence ID" value="ADI74145.1"/>
    <property type="molecule type" value="Genomic_DNA"/>
</dbReference>
<organism evidence="2 3">
    <name type="scientific">Methanohalobium evestigatum (strain ATCC BAA-1072 / DSM 3721 / NBRC 107634 / OCM 161 / Z-7303)</name>
    <dbReference type="NCBI Taxonomy" id="644295"/>
    <lineage>
        <taxon>Archaea</taxon>
        <taxon>Methanobacteriati</taxon>
        <taxon>Methanobacteriota</taxon>
        <taxon>Stenosarchaea group</taxon>
        <taxon>Methanomicrobia</taxon>
        <taxon>Methanosarcinales</taxon>
        <taxon>Methanosarcinaceae</taxon>
        <taxon>Methanohalobium</taxon>
    </lineage>
</organism>
<dbReference type="AlphaFoldDB" id="D7E7S2"/>
<protein>
    <submittedName>
        <fullName evidence="2">Uncharacterized protein</fullName>
    </submittedName>
</protein>
<keyword evidence="1" id="KW-0175">Coiled coil</keyword>